<organism evidence="1 2">
    <name type="scientific">Dipteronia dyeriana</name>
    <dbReference type="NCBI Taxonomy" id="168575"/>
    <lineage>
        <taxon>Eukaryota</taxon>
        <taxon>Viridiplantae</taxon>
        <taxon>Streptophyta</taxon>
        <taxon>Embryophyta</taxon>
        <taxon>Tracheophyta</taxon>
        <taxon>Spermatophyta</taxon>
        <taxon>Magnoliopsida</taxon>
        <taxon>eudicotyledons</taxon>
        <taxon>Gunneridae</taxon>
        <taxon>Pentapetalae</taxon>
        <taxon>rosids</taxon>
        <taxon>malvids</taxon>
        <taxon>Sapindales</taxon>
        <taxon>Sapindaceae</taxon>
        <taxon>Hippocastanoideae</taxon>
        <taxon>Acereae</taxon>
        <taxon>Dipteronia</taxon>
    </lineage>
</organism>
<protein>
    <recommendedName>
        <fullName evidence="3">Zinc finger GRF-type domain-containing protein</fullName>
    </recommendedName>
</protein>
<name>A0AAD9U6R4_9ROSI</name>
<accession>A0AAD9U6R4</accession>
<dbReference type="AlphaFoldDB" id="A0AAD9U6R4"/>
<reference evidence="1" key="1">
    <citation type="journal article" date="2023" name="Plant J.">
        <title>Genome sequences and population genomics provide insights into the demographic history, inbreeding, and mutation load of two 'living fossil' tree species of Dipteronia.</title>
        <authorList>
            <person name="Feng Y."/>
            <person name="Comes H.P."/>
            <person name="Chen J."/>
            <person name="Zhu S."/>
            <person name="Lu R."/>
            <person name="Zhang X."/>
            <person name="Li P."/>
            <person name="Qiu J."/>
            <person name="Olsen K.M."/>
            <person name="Qiu Y."/>
        </authorList>
    </citation>
    <scope>NUCLEOTIDE SEQUENCE</scope>
    <source>
        <strain evidence="1">KIB01</strain>
    </source>
</reference>
<keyword evidence="2" id="KW-1185">Reference proteome</keyword>
<dbReference type="EMBL" id="JANJYI010000005">
    <property type="protein sequence ID" value="KAK2648583.1"/>
    <property type="molecule type" value="Genomic_DNA"/>
</dbReference>
<feature type="non-terminal residue" evidence="1">
    <location>
        <position position="69"/>
    </location>
</feature>
<evidence type="ECO:0000313" key="1">
    <source>
        <dbReference type="EMBL" id="KAK2648583.1"/>
    </source>
</evidence>
<comment type="caution">
    <text evidence="1">The sequence shown here is derived from an EMBL/GenBank/DDBJ whole genome shotgun (WGS) entry which is preliminary data.</text>
</comment>
<evidence type="ECO:0008006" key="3">
    <source>
        <dbReference type="Google" id="ProtNLM"/>
    </source>
</evidence>
<dbReference type="Proteomes" id="UP001280121">
    <property type="component" value="Unassembled WGS sequence"/>
</dbReference>
<evidence type="ECO:0000313" key="2">
    <source>
        <dbReference type="Proteomes" id="UP001280121"/>
    </source>
</evidence>
<gene>
    <name evidence="1" type="ORF">Ddye_016072</name>
</gene>
<proteinExistence type="predicted"/>
<sequence>RRRAKHCTSWIDSNPRRHFFGCSKFQGDDNCCFFRWYDPSICTRSKKIILGLLRRISELEMRFGGRKWI</sequence>